<gene>
    <name evidence="1" type="ORF">FW784_04255</name>
</gene>
<proteinExistence type="predicted"/>
<evidence type="ECO:0000313" key="2">
    <source>
        <dbReference type="Proteomes" id="UP000323164"/>
    </source>
</evidence>
<keyword evidence="2" id="KW-1185">Reference proteome</keyword>
<organism evidence="1 2">
    <name type="scientific">Cognatilysobacter lacus</name>
    <dbReference type="NCBI Taxonomy" id="1643323"/>
    <lineage>
        <taxon>Bacteria</taxon>
        <taxon>Pseudomonadati</taxon>
        <taxon>Pseudomonadota</taxon>
        <taxon>Gammaproteobacteria</taxon>
        <taxon>Lysobacterales</taxon>
        <taxon>Lysobacteraceae</taxon>
        <taxon>Cognatilysobacter</taxon>
    </lineage>
</organism>
<dbReference type="RefSeq" id="WP_149352122.1">
    <property type="nucleotide sequence ID" value="NZ_VTRV01000029.1"/>
</dbReference>
<dbReference type="EMBL" id="VTRV01000029">
    <property type="protein sequence ID" value="TZF90720.1"/>
    <property type="molecule type" value="Genomic_DNA"/>
</dbReference>
<protein>
    <submittedName>
        <fullName evidence="1">Uncharacterized protein</fullName>
    </submittedName>
</protein>
<accession>A0A5D8Z7Q4</accession>
<evidence type="ECO:0000313" key="1">
    <source>
        <dbReference type="EMBL" id="TZF90720.1"/>
    </source>
</evidence>
<dbReference type="AlphaFoldDB" id="A0A5D8Z7Q4"/>
<sequence>MSPSTWQVQTMASGNLSLEIDPDMSWERFPVAAKAFLSQVRGIPLLKISTPVERLWIVLVGFRLFWLAVDEMGMSLDSITKHGNKVILTVAGRQQPGGA</sequence>
<reference evidence="1 2" key="1">
    <citation type="submission" date="2019-08" db="EMBL/GenBank/DDBJ databases">
        <title>Draft genome sequence of Lysobacter sp. UKS-15.</title>
        <authorList>
            <person name="Im W.-T."/>
        </authorList>
    </citation>
    <scope>NUCLEOTIDE SEQUENCE [LARGE SCALE GENOMIC DNA]</scope>
    <source>
        <strain evidence="1 2">UKS-15</strain>
    </source>
</reference>
<comment type="caution">
    <text evidence="1">The sequence shown here is derived from an EMBL/GenBank/DDBJ whole genome shotgun (WGS) entry which is preliminary data.</text>
</comment>
<dbReference type="Proteomes" id="UP000323164">
    <property type="component" value="Unassembled WGS sequence"/>
</dbReference>
<name>A0A5D8Z7Q4_9GAMM</name>